<keyword evidence="1" id="KW-0812">Transmembrane</keyword>
<keyword evidence="3" id="KW-1185">Reference proteome</keyword>
<gene>
    <name evidence="2" type="ORF">INP51_13375</name>
</gene>
<organism evidence="2 3">
    <name type="scientific">Blautia liquoris</name>
    <dbReference type="NCBI Taxonomy" id="2779518"/>
    <lineage>
        <taxon>Bacteria</taxon>
        <taxon>Bacillati</taxon>
        <taxon>Bacillota</taxon>
        <taxon>Clostridia</taxon>
        <taxon>Lachnospirales</taxon>
        <taxon>Lachnospiraceae</taxon>
        <taxon>Blautia</taxon>
    </lineage>
</organism>
<feature type="transmembrane region" description="Helical" evidence="1">
    <location>
        <begin position="295"/>
        <end position="325"/>
    </location>
</feature>
<feature type="transmembrane region" description="Helical" evidence="1">
    <location>
        <begin position="237"/>
        <end position="255"/>
    </location>
</feature>
<sequence length="442" mass="47576">MTRRIIHKTKDQSYPDFQAFLYRLIAAYCIILMLIGIVSDPSIDLIKGMFRIFTSPSNLITDYFEVGSFGSAFLNSGILTMASLLLLWIKKVRLNGPMIAALFTVSGFSFFGKDIFNSVPIFLGVSIYARLVRKPYSQFSLAALFGSTLSPVISYIAFGSNLPWPAGIIIGYLVGIFIGMILPPLSSSFLQFHRGFSLYNVGFTSGIIAMMAASIMRLFGEEIDTPRLIARQYSTEAGIFLCSLSIALLLVGFVVNNRSLKGMKSIIASPGVLVTDFVTEDGLGATLINMGIMGLLMIAFVILLGGTFSGPIVGAVLTVIGFSAFGCHIKNSLPILAGVVFAAFVSPMDTSDPVTLIMSALFGTSLAPIAGYYGILSGIAAGFLHMTLVSNVTYLHGGLNLYNNGFSCGFVAACMVPFLDMMIDIKEDRGNGREGKSMSNRE</sequence>
<dbReference type="EMBL" id="CP063304">
    <property type="protein sequence ID" value="QOV21065.1"/>
    <property type="molecule type" value="Genomic_DNA"/>
</dbReference>
<reference evidence="2 3" key="1">
    <citation type="submission" date="2020-10" db="EMBL/GenBank/DDBJ databases">
        <title>Blautia liquoris sp.nov., isolated from the mud in a fermentation cellar used for the production of Chinese strong-flavoured liquor.</title>
        <authorList>
            <person name="Lu L."/>
        </authorList>
    </citation>
    <scope>NUCLEOTIDE SEQUENCE [LARGE SCALE GENOMIC DNA]</scope>
    <source>
        <strain evidence="2 3">LZLJ-3</strain>
    </source>
</reference>
<dbReference type="AlphaFoldDB" id="A0A7M2RLE6"/>
<keyword evidence="1" id="KW-1133">Transmembrane helix</keyword>
<feature type="transmembrane region" description="Helical" evidence="1">
    <location>
        <begin position="331"/>
        <end position="348"/>
    </location>
</feature>
<feature type="transmembrane region" description="Helical" evidence="1">
    <location>
        <begin position="197"/>
        <end position="217"/>
    </location>
</feature>
<dbReference type="KEGG" id="bliq:INP51_13375"/>
<keyword evidence="1" id="KW-0472">Membrane</keyword>
<feature type="transmembrane region" description="Helical" evidence="1">
    <location>
        <begin position="404"/>
        <end position="423"/>
    </location>
</feature>
<feature type="transmembrane region" description="Helical" evidence="1">
    <location>
        <begin position="360"/>
        <end position="384"/>
    </location>
</feature>
<proteinExistence type="predicted"/>
<protein>
    <submittedName>
        <fullName evidence="2">DUF1576 domain-containing protein</fullName>
    </submittedName>
</protein>
<feature type="transmembrane region" description="Helical" evidence="1">
    <location>
        <begin position="139"/>
        <end position="158"/>
    </location>
</feature>
<evidence type="ECO:0000256" key="1">
    <source>
        <dbReference type="SAM" id="Phobius"/>
    </source>
</evidence>
<dbReference type="InterPro" id="IPR011470">
    <property type="entry name" value="DUF1576"/>
</dbReference>
<evidence type="ECO:0000313" key="2">
    <source>
        <dbReference type="EMBL" id="QOV21065.1"/>
    </source>
</evidence>
<feature type="transmembrane region" description="Helical" evidence="1">
    <location>
        <begin position="20"/>
        <end position="39"/>
    </location>
</feature>
<feature type="transmembrane region" description="Helical" evidence="1">
    <location>
        <begin position="164"/>
        <end position="185"/>
    </location>
</feature>
<feature type="transmembrane region" description="Helical" evidence="1">
    <location>
        <begin position="66"/>
        <end position="89"/>
    </location>
</feature>
<evidence type="ECO:0000313" key="3">
    <source>
        <dbReference type="Proteomes" id="UP000593601"/>
    </source>
</evidence>
<dbReference type="Pfam" id="PF07613">
    <property type="entry name" value="DUF1576"/>
    <property type="match status" value="2"/>
</dbReference>
<name>A0A7M2RLE6_9FIRM</name>
<dbReference type="Proteomes" id="UP000593601">
    <property type="component" value="Chromosome"/>
</dbReference>
<accession>A0A7M2RLE6</accession>